<protein>
    <submittedName>
        <fullName evidence="11">TRAP transporter large permease subunit</fullName>
    </submittedName>
</protein>
<feature type="transmembrane region" description="Helical" evidence="9">
    <location>
        <begin position="437"/>
        <end position="455"/>
    </location>
</feature>
<feature type="transmembrane region" description="Helical" evidence="9">
    <location>
        <begin position="359"/>
        <end position="380"/>
    </location>
</feature>
<proteinExistence type="predicted"/>
<keyword evidence="3 7" id="KW-0997">Cell inner membrane</keyword>
<name>A0ABW3TBU3_9RHOB</name>
<reference evidence="12" key="1">
    <citation type="journal article" date="2019" name="Int. J. Syst. Evol. Microbiol.">
        <title>The Global Catalogue of Microorganisms (GCM) 10K type strain sequencing project: providing services to taxonomists for standard genome sequencing and annotation.</title>
        <authorList>
            <consortium name="The Broad Institute Genomics Platform"/>
            <consortium name="The Broad Institute Genome Sequencing Center for Infectious Disease"/>
            <person name="Wu L."/>
            <person name="Ma J."/>
        </authorList>
    </citation>
    <scope>NUCLEOTIDE SEQUENCE [LARGE SCALE GENOMIC DNA]</scope>
    <source>
        <strain evidence="12">CCUG 55328</strain>
    </source>
</reference>
<dbReference type="InterPro" id="IPR004681">
    <property type="entry name" value="TRAP_DctM"/>
</dbReference>
<keyword evidence="7" id="KW-0813">Transport</keyword>
<feature type="transmembrane region" description="Helical" evidence="9">
    <location>
        <begin position="267"/>
        <end position="295"/>
    </location>
</feature>
<dbReference type="EMBL" id="JBHTKR010000002">
    <property type="protein sequence ID" value="MFD1193921.1"/>
    <property type="molecule type" value="Genomic_DNA"/>
</dbReference>
<feature type="coiled-coil region" evidence="8">
    <location>
        <begin position="649"/>
        <end position="702"/>
    </location>
</feature>
<keyword evidence="6 9" id="KW-0472">Membrane</keyword>
<feature type="transmembrane region" description="Helical" evidence="9">
    <location>
        <begin position="26"/>
        <end position="45"/>
    </location>
</feature>
<feature type="transmembrane region" description="Helical" evidence="9">
    <location>
        <begin position="401"/>
        <end position="417"/>
    </location>
</feature>
<keyword evidence="2" id="KW-1003">Cell membrane</keyword>
<accession>A0ABW3TBU3</accession>
<dbReference type="RefSeq" id="WP_380789265.1">
    <property type="nucleotide sequence ID" value="NZ_JBHTKR010000002.1"/>
</dbReference>
<dbReference type="PANTHER" id="PTHR33362:SF7">
    <property type="entry name" value="SLL1103 PROTEIN"/>
    <property type="match status" value="1"/>
</dbReference>
<feature type="transmembrane region" description="Helical" evidence="9">
    <location>
        <begin position="325"/>
        <end position="347"/>
    </location>
</feature>
<feature type="transmembrane region" description="Helical" evidence="9">
    <location>
        <begin position="301"/>
        <end position="318"/>
    </location>
</feature>
<dbReference type="InterPro" id="IPR010656">
    <property type="entry name" value="DctM"/>
</dbReference>
<evidence type="ECO:0000256" key="7">
    <source>
        <dbReference type="RuleBase" id="RU369079"/>
    </source>
</evidence>
<evidence type="ECO:0000256" key="9">
    <source>
        <dbReference type="SAM" id="Phobius"/>
    </source>
</evidence>
<dbReference type="Pfam" id="PF06808">
    <property type="entry name" value="DctM"/>
    <property type="match status" value="3"/>
</dbReference>
<keyword evidence="5 9" id="KW-1133">Transmembrane helix</keyword>
<dbReference type="Proteomes" id="UP001597151">
    <property type="component" value="Unassembled WGS sequence"/>
</dbReference>
<evidence type="ECO:0000256" key="5">
    <source>
        <dbReference type="ARBA" id="ARBA00022989"/>
    </source>
</evidence>
<evidence type="ECO:0000256" key="4">
    <source>
        <dbReference type="ARBA" id="ARBA00022692"/>
    </source>
</evidence>
<evidence type="ECO:0000256" key="2">
    <source>
        <dbReference type="ARBA" id="ARBA00022475"/>
    </source>
</evidence>
<gene>
    <name evidence="11" type="ORF">ACFQ3C_04490</name>
</gene>
<feature type="domain" description="TRAP C4-dicarboxylate transport system permease DctM subunit" evidence="10">
    <location>
        <begin position="368"/>
        <end position="545"/>
    </location>
</feature>
<comment type="caution">
    <text evidence="11">The sequence shown here is derived from an EMBL/GenBank/DDBJ whole genome shotgun (WGS) entry which is preliminary data.</text>
</comment>
<evidence type="ECO:0000256" key="3">
    <source>
        <dbReference type="ARBA" id="ARBA00022519"/>
    </source>
</evidence>
<evidence type="ECO:0000256" key="1">
    <source>
        <dbReference type="ARBA" id="ARBA00004429"/>
    </source>
</evidence>
<feature type="domain" description="TRAP C4-dicarboxylate transport system permease DctM subunit" evidence="10">
    <location>
        <begin position="12"/>
        <end position="186"/>
    </location>
</feature>
<feature type="transmembrane region" description="Helical" evidence="9">
    <location>
        <begin position="117"/>
        <end position="148"/>
    </location>
</feature>
<feature type="transmembrane region" description="Helical" evidence="9">
    <location>
        <begin position="160"/>
        <end position="185"/>
    </location>
</feature>
<comment type="function">
    <text evidence="7">Part of the tripartite ATP-independent periplasmic (TRAP) transport system.</text>
</comment>
<evidence type="ECO:0000313" key="12">
    <source>
        <dbReference type="Proteomes" id="UP001597151"/>
    </source>
</evidence>
<feature type="transmembrane region" description="Helical" evidence="9">
    <location>
        <begin position="226"/>
        <end position="246"/>
    </location>
</feature>
<feature type="transmembrane region" description="Helical" evidence="9">
    <location>
        <begin position="460"/>
        <end position="478"/>
    </location>
</feature>
<feature type="transmembrane region" description="Helical" evidence="9">
    <location>
        <begin position="521"/>
        <end position="543"/>
    </location>
</feature>
<keyword evidence="12" id="KW-1185">Reference proteome</keyword>
<evidence type="ECO:0000259" key="10">
    <source>
        <dbReference type="Pfam" id="PF06808"/>
    </source>
</evidence>
<evidence type="ECO:0000313" key="11">
    <source>
        <dbReference type="EMBL" id="MFD1193921.1"/>
    </source>
</evidence>
<feature type="domain" description="TRAP C4-dicarboxylate transport system permease DctM subunit" evidence="10">
    <location>
        <begin position="218"/>
        <end position="316"/>
    </location>
</feature>
<dbReference type="PANTHER" id="PTHR33362">
    <property type="entry name" value="SIALIC ACID TRAP TRANSPORTER PERMEASE PROTEIN SIAT-RELATED"/>
    <property type="match status" value="1"/>
</dbReference>
<keyword evidence="8" id="KW-0175">Coiled coil</keyword>
<organism evidence="11 12">
    <name type="scientific">Seohaeicola saemankumensis</name>
    <dbReference type="NCBI Taxonomy" id="481181"/>
    <lineage>
        <taxon>Bacteria</taxon>
        <taxon>Pseudomonadati</taxon>
        <taxon>Pseudomonadota</taxon>
        <taxon>Alphaproteobacteria</taxon>
        <taxon>Rhodobacterales</taxon>
        <taxon>Roseobacteraceae</taxon>
        <taxon>Seohaeicola</taxon>
    </lineage>
</organism>
<keyword evidence="4 9" id="KW-0812">Transmembrane</keyword>
<evidence type="ECO:0000256" key="6">
    <source>
        <dbReference type="ARBA" id="ARBA00023136"/>
    </source>
</evidence>
<feature type="transmembrane region" description="Helical" evidence="9">
    <location>
        <begin position="484"/>
        <end position="509"/>
    </location>
</feature>
<evidence type="ECO:0000256" key="8">
    <source>
        <dbReference type="SAM" id="Coils"/>
    </source>
</evidence>
<sequence>MELLFLAVLLLIMAWALGSGYPVAFALPGAAIISIGLAAGAGYLFGGGTDAYFHSGGPSQWLSAGVTNLRGVYWEVDRDTLIAIPLFIFMGIMLQRSKIAEDLLVTMAKLFGPVPGGLGISVVFVGALLAATTGIVGATVVAMGLISLPAMLRNNYSPSLASGTIAASGTLGQIIPPSIVLIILADQLASATDQASTMRKLLHKEATGELSMPSVFDVSSTSAGEMFLGALVPGILLVLIYMLYILGYAILNPKKAPSVPRDEEFSLAFWGNVALTLIPPLTLIFLVLGSIIAGIATVNQAGAIGAAGAMIMAGYRLGDTGKRTFVPAIMALVGLAIIAFALANYPMNIKAASTPEDMTGIYIGAFGTTLMIISLIWSGIRILRIEDTLTGVMLETAKTTSLVFVILLGAAMLTAAFRAFGGEELVRDFLTGLPGGFWIQFLIVMLVIFLLGFFLDFIEIAVVVVPIVAPILLADPTANITAVWLGVMIGLNIQTSFLTPPFGFALFYLRGVAPAAVKTIQIYKGVVAFITLQLIALLIVGLYPPLVNYLPNRSSYLSETSPPPRNPRLQYCMDDYVLAGMDKDGARVSSAITALAALDLSSLPDDLARDLRRAADEAAGFQDAIAAIPLTVAEVEEAAGEYRPVQEQVRSIEKRIRALQGDLDDVNVQLGRVREAASEERAREMEIEKAEFEAAIAALQAQIPDTWDPVHDVFKELTDAEEKARVTMRRIGDNSYEAVAEVVAMLNATPAFDALGEPLRGLRAAVETGEPEATAAALDELASKFRDVEGAGDIRSDLGAARRVLEKTPDDRAKALEEFDTALAEYEAQAAWRAAATSAVLPGLQTFLNDTKATMGVRYEPRLTRDQAVFLASCTAKHRSLSLSF</sequence>
<comment type="subcellular location">
    <subcellularLocation>
        <location evidence="1 7">Cell inner membrane</location>
        <topology evidence="1 7">Multi-pass membrane protein</topology>
    </subcellularLocation>
</comment>